<feature type="domain" description="Acyltransferase 3" evidence="2">
    <location>
        <begin position="28"/>
        <end position="339"/>
    </location>
</feature>
<proteinExistence type="predicted"/>
<feature type="transmembrane region" description="Helical" evidence="1">
    <location>
        <begin position="100"/>
        <end position="120"/>
    </location>
</feature>
<reference evidence="3 4" key="1">
    <citation type="submission" date="2019-07" db="EMBL/GenBank/DDBJ databases">
        <authorList>
            <person name="Kim J."/>
        </authorList>
    </citation>
    <scope>NUCLEOTIDE SEQUENCE [LARGE SCALE GENOMIC DNA]</scope>
    <source>
        <strain evidence="4">dk17</strain>
    </source>
</reference>
<feature type="transmembrane region" description="Helical" evidence="1">
    <location>
        <begin position="127"/>
        <end position="145"/>
    </location>
</feature>
<dbReference type="GO" id="GO:0000271">
    <property type="term" value="P:polysaccharide biosynthetic process"/>
    <property type="evidence" value="ECO:0007669"/>
    <property type="project" value="TreeGrafter"/>
</dbReference>
<dbReference type="GO" id="GO:0016020">
    <property type="term" value="C:membrane"/>
    <property type="evidence" value="ECO:0007669"/>
    <property type="project" value="TreeGrafter"/>
</dbReference>
<dbReference type="GO" id="GO:0016747">
    <property type="term" value="F:acyltransferase activity, transferring groups other than amino-acyl groups"/>
    <property type="evidence" value="ECO:0007669"/>
    <property type="project" value="InterPro"/>
</dbReference>
<dbReference type="EMBL" id="VOEJ01000006">
    <property type="protein sequence ID" value="TWR27589.1"/>
    <property type="molecule type" value="Genomic_DNA"/>
</dbReference>
<feature type="transmembrane region" description="Helical" evidence="1">
    <location>
        <begin position="61"/>
        <end position="80"/>
    </location>
</feature>
<keyword evidence="3" id="KW-0012">Acyltransferase</keyword>
<keyword evidence="3" id="KW-0808">Transferase</keyword>
<sequence>MGVTIRPGGISFDCLLNNMMHSKEFKVNNFDLLRLIAATQVIVDHYFQHLKLPISRFGIDLLYLFPGVPVFFIISGYLISASYERNNNIKVYVRNRLLRIYPGLWVCIIVSAIVIHITGVRMFNKQVLAWLPAQFLGLIYTPSFLKDYGFGSYNGSLWTIPIELQFYALLPLCYFLFKKQRFNVYLYCALLVFVVANIVTQVVPINERLSKLISYTFIPHFYLFLLGVLMQRLQLYKSPVIYSRAVYWLIGYIAFSLSLSGVIEPVTYTLIKNIILAFTILALAYTAPTLSKKLLRSNDISYGIYIYHGLILTVAVQLKLANNLNLLILVAASYLLAYLSWIGVEKPFLRRKSKTIHTLPKD</sequence>
<dbReference type="InterPro" id="IPR002656">
    <property type="entry name" value="Acyl_transf_3_dom"/>
</dbReference>
<accession>A0A563U8I2</accession>
<protein>
    <submittedName>
        <fullName evidence="3">Acyltransferase</fullName>
    </submittedName>
</protein>
<gene>
    <name evidence="3" type="ORF">FPZ43_14055</name>
</gene>
<evidence type="ECO:0000313" key="3">
    <source>
        <dbReference type="EMBL" id="TWR27589.1"/>
    </source>
</evidence>
<feature type="transmembrane region" description="Helical" evidence="1">
    <location>
        <begin position="157"/>
        <end position="177"/>
    </location>
</feature>
<keyword evidence="4" id="KW-1185">Reference proteome</keyword>
<dbReference type="AlphaFoldDB" id="A0A563U8I2"/>
<dbReference type="OrthoDB" id="290051at2"/>
<feature type="transmembrane region" description="Helical" evidence="1">
    <location>
        <begin position="269"/>
        <end position="288"/>
    </location>
</feature>
<keyword evidence="1" id="KW-1133">Transmembrane helix</keyword>
<dbReference type="Pfam" id="PF01757">
    <property type="entry name" value="Acyl_transf_3"/>
    <property type="match status" value="1"/>
</dbReference>
<dbReference type="PANTHER" id="PTHR23028">
    <property type="entry name" value="ACETYLTRANSFERASE"/>
    <property type="match status" value="1"/>
</dbReference>
<feature type="transmembrane region" description="Helical" evidence="1">
    <location>
        <begin position="245"/>
        <end position="263"/>
    </location>
</feature>
<comment type="caution">
    <text evidence="3">The sequence shown here is derived from an EMBL/GenBank/DDBJ whole genome shotgun (WGS) entry which is preliminary data.</text>
</comment>
<name>A0A563U8I2_9SPHI</name>
<feature type="transmembrane region" description="Helical" evidence="1">
    <location>
        <begin position="300"/>
        <end position="318"/>
    </location>
</feature>
<dbReference type="PANTHER" id="PTHR23028:SF53">
    <property type="entry name" value="ACYL_TRANSF_3 DOMAIN-CONTAINING PROTEIN"/>
    <property type="match status" value="1"/>
</dbReference>
<dbReference type="Proteomes" id="UP000320042">
    <property type="component" value="Unassembled WGS sequence"/>
</dbReference>
<evidence type="ECO:0000313" key="4">
    <source>
        <dbReference type="Proteomes" id="UP000320042"/>
    </source>
</evidence>
<feature type="transmembrane region" description="Helical" evidence="1">
    <location>
        <begin position="324"/>
        <end position="344"/>
    </location>
</feature>
<dbReference type="InterPro" id="IPR050879">
    <property type="entry name" value="Acyltransferase_3"/>
</dbReference>
<organism evidence="3 4">
    <name type="scientific">Mucilaginibacter pallidiroseus</name>
    <dbReference type="NCBI Taxonomy" id="2599295"/>
    <lineage>
        <taxon>Bacteria</taxon>
        <taxon>Pseudomonadati</taxon>
        <taxon>Bacteroidota</taxon>
        <taxon>Sphingobacteriia</taxon>
        <taxon>Sphingobacteriales</taxon>
        <taxon>Sphingobacteriaceae</taxon>
        <taxon>Mucilaginibacter</taxon>
    </lineage>
</organism>
<feature type="transmembrane region" description="Helical" evidence="1">
    <location>
        <begin position="212"/>
        <end position="233"/>
    </location>
</feature>
<feature type="transmembrane region" description="Helical" evidence="1">
    <location>
        <begin position="184"/>
        <end position="206"/>
    </location>
</feature>
<keyword evidence="1" id="KW-0472">Membrane</keyword>
<evidence type="ECO:0000256" key="1">
    <source>
        <dbReference type="SAM" id="Phobius"/>
    </source>
</evidence>
<keyword evidence="1" id="KW-0812">Transmembrane</keyword>
<evidence type="ECO:0000259" key="2">
    <source>
        <dbReference type="Pfam" id="PF01757"/>
    </source>
</evidence>